<evidence type="ECO:0000259" key="13">
    <source>
        <dbReference type="Pfam" id="PF08263"/>
    </source>
</evidence>
<dbReference type="Pfam" id="PF13516">
    <property type="entry name" value="LRR_6"/>
    <property type="match status" value="1"/>
</dbReference>
<dbReference type="STRING" id="3659.A0A0A0LJQ6"/>
<dbReference type="Gramene" id="KGN61319">
    <property type="protein sequence ID" value="KGN61319"/>
    <property type="gene ID" value="Csa_2G080190"/>
</dbReference>
<dbReference type="InterPro" id="IPR001611">
    <property type="entry name" value="Leu-rich_rpt"/>
</dbReference>
<evidence type="ECO:0000256" key="11">
    <source>
        <dbReference type="ARBA" id="ARBA00023180"/>
    </source>
</evidence>
<evidence type="ECO:0000256" key="12">
    <source>
        <dbReference type="SAM" id="SignalP"/>
    </source>
</evidence>
<keyword evidence="11" id="KW-0325">Glycoprotein</keyword>
<keyword evidence="5" id="KW-0812">Transmembrane</keyword>
<evidence type="ECO:0000256" key="3">
    <source>
        <dbReference type="ARBA" id="ARBA00022475"/>
    </source>
</evidence>
<dbReference type="SUPFAM" id="SSF52058">
    <property type="entry name" value="L domain-like"/>
    <property type="match status" value="1"/>
</dbReference>
<accession>A0A0A0LJQ6</accession>
<reference evidence="14 15" key="1">
    <citation type="journal article" date="2009" name="Nat. Genet.">
        <title>The genome of the cucumber, Cucumis sativus L.</title>
        <authorList>
            <person name="Huang S."/>
            <person name="Li R."/>
            <person name="Zhang Z."/>
            <person name="Li L."/>
            <person name="Gu X."/>
            <person name="Fan W."/>
            <person name="Lucas W.J."/>
            <person name="Wang X."/>
            <person name="Xie B."/>
            <person name="Ni P."/>
            <person name="Ren Y."/>
            <person name="Zhu H."/>
            <person name="Li J."/>
            <person name="Lin K."/>
            <person name="Jin W."/>
            <person name="Fei Z."/>
            <person name="Li G."/>
            <person name="Staub J."/>
            <person name="Kilian A."/>
            <person name="van der Vossen E.A."/>
            <person name="Wu Y."/>
            <person name="Guo J."/>
            <person name="He J."/>
            <person name="Jia Z."/>
            <person name="Ren Y."/>
            <person name="Tian G."/>
            <person name="Lu Y."/>
            <person name="Ruan J."/>
            <person name="Qian W."/>
            <person name="Wang M."/>
            <person name="Huang Q."/>
            <person name="Li B."/>
            <person name="Xuan Z."/>
            <person name="Cao J."/>
            <person name="Asan"/>
            <person name="Wu Z."/>
            <person name="Zhang J."/>
            <person name="Cai Q."/>
            <person name="Bai Y."/>
            <person name="Zhao B."/>
            <person name="Han Y."/>
            <person name="Li Y."/>
            <person name="Li X."/>
            <person name="Wang S."/>
            <person name="Shi Q."/>
            <person name="Liu S."/>
            <person name="Cho W.K."/>
            <person name="Kim J.Y."/>
            <person name="Xu Y."/>
            <person name="Heller-Uszynska K."/>
            <person name="Miao H."/>
            <person name="Cheng Z."/>
            <person name="Zhang S."/>
            <person name="Wu J."/>
            <person name="Yang Y."/>
            <person name="Kang H."/>
            <person name="Li M."/>
            <person name="Liang H."/>
            <person name="Ren X."/>
            <person name="Shi Z."/>
            <person name="Wen M."/>
            <person name="Jian M."/>
            <person name="Yang H."/>
            <person name="Zhang G."/>
            <person name="Yang Z."/>
            <person name="Chen R."/>
            <person name="Liu S."/>
            <person name="Li J."/>
            <person name="Ma L."/>
            <person name="Liu H."/>
            <person name="Zhou Y."/>
            <person name="Zhao J."/>
            <person name="Fang X."/>
            <person name="Li G."/>
            <person name="Fang L."/>
            <person name="Li Y."/>
            <person name="Liu D."/>
            <person name="Zheng H."/>
            <person name="Zhang Y."/>
            <person name="Qin N."/>
            <person name="Li Z."/>
            <person name="Yang G."/>
            <person name="Yang S."/>
            <person name="Bolund L."/>
            <person name="Kristiansen K."/>
            <person name="Zheng H."/>
            <person name="Li S."/>
            <person name="Zhang X."/>
            <person name="Yang H."/>
            <person name="Wang J."/>
            <person name="Sun R."/>
            <person name="Zhang B."/>
            <person name="Jiang S."/>
            <person name="Wang J."/>
            <person name="Du Y."/>
            <person name="Li S."/>
        </authorList>
    </citation>
    <scope>NUCLEOTIDE SEQUENCE [LARGE SCALE GENOMIC DNA]</scope>
    <source>
        <strain evidence="15">cv. 9930</strain>
    </source>
</reference>
<reference evidence="14 15" key="3">
    <citation type="journal article" date="2010" name="BMC Genomics">
        <title>Transcriptome sequencing and comparative analysis of cucumber flowers with different sex types.</title>
        <authorList>
            <person name="Guo S."/>
            <person name="Zheng Y."/>
            <person name="Joung J.G."/>
            <person name="Liu S."/>
            <person name="Zhang Z."/>
            <person name="Crasta O.R."/>
            <person name="Sobral B.W."/>
            <person name="Xu Y."/>
            <person name="Huang S."/>
            <person name="Fei Z."/>
        </authorList>
    </citation>
    <scope>NUCLEOTIDE SEQUENCE [LARGE SCALE GENOMIC DNA]</scope>
    <source>
        <strain evidence="15">cv. 9930</strain>
    </source>
</reference>
<proteinExistence type="inferred from homology"/>
<evidence type="ECO:0000256" key="6">
    <source>
        <dbReference type="ARBA" id="ARBA00022729"/>
    </source>
</evidence>
<dbReference type="SMART" id="SM00369">
    <property type="entry name" value="LRR_TYP"/>
    <property type="match status" value="9"/>
</dbReference>
<keyword evidence="8" id="KW-1133">Transmembrane helix</keyword>
<dbReference type="Pfam" id="PF13855">
    <property type="entry name" value="LRR_8"/>
    <property type="match status" value="2"/>
</dbReference>
<dbReference type="Gene3D" id="3.80.10.10">
    <property type="entry name" value="Ribonuclease Inhibitor"/>
    <property type="match status" value="3"/>
</dbReference>
<dbReference type="InterPro" id="IPR032675">
    <property type="entry name" value="LRR_dom_sf"/>
</dbReference>
<protein>
    <recommendedName>
        <fullName evidence="13">Leucine-rich repeat-containing N-terminal plant-type domain-containing protein</fullName>
    </recommendedName>
</protein>
<dbReference type="GO" id="GO:0005886">
    <property type="term" value="C:plasma membrane"/>
    <property type="evidence" value="ECO:0007669"/>
    <property type="project" value="UniProtKB-SubCell"/>
</dbReference>
<feature type="signal peptide" evidence="12">
    <location>
        <begin position="1"/>
        <end position="17"/>
    </location>
</feature>
<dbReference type="OMA" id="NIPSICN"/>
<organism evidence="14 15">
    <name type="scientific">Cucumis sativus</name>
    <name type="common">Cucumber</name>
    <dbReference type="NCBI Taxonomy" id="3659"/>
    <lineage>
        <taxon>Eukaryota</taxon>
        <taxon>Viridiplantae</taxon>
        <taxon>Streptophyta</taxon>
        <taxon>Embryophyta</taxon>
        <taxon>Tracheophyta</taxon>
        <taxon>Spermatophyta</taxon>
        <taxon>Magnoliopsida</taxon>
        <taxon>eudicotyledons</taxon>
        <taxon>Gunneridae</taxon>
        <taxon>Pentapetalae</taxon>
        <taxon>rosids</taxon>
        <taxon>fabids</taxon>
        <taxon>Cucurbitales</taxon>
        <taxon>Cucurbitaceae</taxon>
        <taxon>Benincaseae</taxon>
        <taxon>Cucumis</taxon>
    </lineage>
</organism>
<evidence type="ECO:0000256" key="4">
    <source>
        <dbReference type="ARBA" id="ARBA00022614"/>
    </source>
</evidence>
<dbReference type="Pfam" id="PF00560">
    <property type="entry name" value="LRR_1"/>
    <property type="match status" value="8"/>
</dbReference>
<dbReference type="EMBL" id="CM002923">
    <property type="protein sequence ID" value="KGN61319.1"/>
    <property type="molecule type" value="Genomic_DNA"/>
</dbReference>
<feature type="chain" id="PRO_5001972967" description="Leucine-rich repeat-containing N-terminal plant-type domain-containing protein" evidence="12">
    <location>
        <begin position="18"/>
        <end position="873"/>
    </location>
</feature>
<dbReference type="Pfam" id="PF08263">
    <property type="entry name" value="LRRNT_2"/>
    <property type="match status" value="1"/>
</dbReference>
<dbReference type="PANTHER" id="PTHR48061:SF50">
    <property type="entry name" value="LEUCINE-RICH REPEAT-CONTAINING N-TERMINAL PLANT-TYPE DOMAIN-CONTAINING PROTEIN"/>
    <property type="match status" value="1"/>
</dbReference>
<evidence type="ECO:0000313" key="14">
    <source>
        <dbReference type="EMBL" id="KGN61319.1"/>
    </source>
</evidence>
<keyword evidence="4" id="KW-0433">Leucine-rich repeat</keyword>
<dbReference type="InterPro" id="IPR013210">
    <property type="entry name" value="LRR_N_plant-typ"/>
</dbReference>
<dbReference type="Proteomes" id="UP000029981">
    <property type="component" value="Chromosome 2"/>
</dbReference>
<evidence type="ECO:0000256" key="7">
    <source>
        <dbReference type="ARBA" id="ARBA00022737"/>
    </source>
</evidence>
<comment type="subcellular location">
    <subcellularLocation>
        <location evidence="1">Cell membrane</location>
        <topology evidence="1">Single-pass type I membrane protein</topology>
    </subcellularLocation>
</comment>
<evidence type="ECO:0000256" key="2">
    <source>
        <dbReference type="ARBA" id="ARBA00009592"/>
    </source>
</evidence>
<name>A0A0A0LJQ6_CUCSA</name>
<evidence type="ECO:0000256" key="8">
    <source>
        <dbReference type="ARBA" id="ARBA00022989"/>
    </source>
</evidence>
<keyword evidence="9" id="KW-0472">Membrane</keyword>
<dbReference type="PANTHER" id="PTHR48061">
    <property type="entry name" value="LEUCINE-RICH REPEAT RECEPTOR PROTEIN KINASE EMS1-LIKE-RELATED"/>
    <property type="match status" value="1"/>
</dbReference>
<keyword evidence="6 12" id="KW-0732">Signal</keyword>
<dbReference type="InterPro" id="IPR003591">
    <property type="entry name" value="Leu-rich_rpt_typical-subtyp"/>
</dbReference>
<gene>
    <name evidence="14" type="ORF">Csa_2G080190</name>
</gene>
<keyword evidence="3" id="KW-1003">Cell membrane</keyword>
<evidence type="ECO:0000256" key="5">
    <source>
        <dbReference type="ARBA" id="ARBA00022692"/>
    </source>
</evidence>
<dbReference type="SUPFAM" id="SSF52047">
    <property type="entry name" value="RNI-like"/>
    <property type="match status" value="1"/>
</dbReference>
<evidence type="ECO:0000256" key="1">
    <source>
        <dbReference type="ARBA" id="ARBA00004251"/>
    </source>
</evidence>
<keyword evidence="10" id="KW-0675">Receptor</keyword>
<dbReference type="InterPro" id="IPR046956">
    <property type="entry name" value="RLP23-like"/>
</dbReference>
<keyword evidence="15" id="KW-1185">Reference proteome</keyword>
<evidence type="ECO:0000256" key="10">
    <source>
        <dbReference type="ARBA" id="ARBA00023170"/>
    </source>
</evidence>
<comment type="similarity">
    <text evidence="2">Belongs to the RLP family.</text>
</comment>
<evidence type="ECO:0000313" key="15">
    <source>
        <dbReference type="Proteomes" id="UP000029981"/>
    </source>
</evidence>
<evidence type="ECO:0000256" key="9">
    <source>
        <dbReference type="ARBA" id="ARBA00023136"/>
    </source>
</evidence>
<sequence length="873" mass="97628">MMCYFFLLFLFGQLSNNSVIVNSQHHDVHDHVLCDPKQSLALLEFKNAFSQMNPFRKYLCNHGQAYFRTSTWNKNTDCCSSWNGVECDDEGDGHVVGLHLGCSFLQGILHPNSTIFTLSHLKTLDLSGNDFSGSPFSPQFGMLTNLRVLDLSGSSFQGHVPLQISHLSKLVSLNLSANHLTFSNVVMNQLVHNLTNLTNFKLALTNLYDIKPTSFNNLSLSLVSLDLSLSKLSGNFPDHILSLPNLNFLKLYNNPELSGHLPMSNWSKSLQILDLSQTNFSGGIPNSTSEAKALSSLRLSNCNFNGEIPNLQSHSNAFMGQLVTNCVFNISQQISSSNYNSFTNVCSDTILPNLVHLSLEFNSFTGVIPSWIYSLPNLNHLDLSSNQFSSFMRDFRSNSLEFLDLSSNNLQGEISKSIYRQFNLTNLILDYNNLSGVLNMDMLRITSLRDLSVSNNRQLSILSTTATSSNLTLVRIEVLLAMPNLKRVGLDHNLFKQLPVPMLLPSIMETFSVSNNKVSGNVHPSICQATNLTYLDLSNNSLKNHFIGQIPRSICFAYNLQILSLANNRMIGGTIPSCLPNITSLTVLDLKGNNFSGTIPTFFSKECRLRSLELSHNQIQGELPQSLLNCENLEVLDLGYNNITGYFPWWLKAALNLQVLILRSNRFYGHINNSFHKDSFSNLRIIDLSHNYFIGPLPSNLFNNLRAIKEVEKQMPNNSFLGISYYKVSIVISIKGLEQRLLKTILSILRTIDFSSNDFSGEIPKEIGMLRSLLVGLTFLSHLNLSHNQLSGPIPKGKQFDTFWNSSYLGNLGLCGFPLTKCDTNQKDHKTQMLLDEDEEDARLEKGIWVKAVFIGGTQKSSKEPTIHKASQA</sequence>
<reference evidence="14 15" key="4">
    <citation type="journal article" date="2011" name="BMC Genomics">
        <title>RNA-Seq improves annotation of protein-coding genes in the cucumber genome.</title>
        <authorList>
            <person name="Li Z."/>
            <person name="Zhang Z."/>
            <person name="Yan P."/>
            <person name="Huang S."/>
            <person name="Fei Z."/>
            <person name="Lin K."/>
        </authorList>
    </citation>
    <scope>NUCLEOTIDE SEQUENCE [LARGE SCALE GENOMIC DNA]</scope>
    <source>
        <strain evidence="15">cv. 9930</strain>
    </source>
</reference>
<dbReference type="AlphaFoldDB" id="A0A0A0LJQ6"/>
<reference evidence="14 15" key="2">
    <citation type="journal article" date="2009" name="PLoS ONE">
        <title>An integrated genetic and cytogenetic map of the cucumber genome.</title>
        <authorList>
            <person name="Ren Y."/>
            <person name="Zhang Z."/>
            <person name="Liu J."/>
            <person name="Staub J.E."/>
            <person name="Han Y."/>
            <person name="Cheng Z."/>
            <person name="Li X."/>
            <person name="Lu J."/>
            <person name="Miao H."/>
            <person name="Kang H."/>
            <person name="Xie B."/>
            <person name="Gu X."/>
            <person name="Wang X."/>
            <person name="Du Y."/>
            <person name="Jin W."/>
            <person name="Huang S."/>
        </authorList>
    </citation>
    <scope>NUCLEOTIDE SEQUENCE [LARGE SCALE GENOMIC DNA]</scope>
    <source>
        <strain evidence="15">cv. 9930</strain>
    </source>
</reference>
<feature type="domain" description="Leucine-rich repeat-containing N-terminal plant-type" evidence="13">
    <location>
        <begin position="36"/>
        <end position="88"/>
    </location>
</feature>
<dbReference type="FunFam" id="3.80.10.10:FF:000095">
    <property type="entry name" value="LRR receptor-like serine/threonine-protein kinase GSO1"/>
    <property type="match status" value="1"/>
</dbReference>
<keyword evidence="7" id="KW-0677">Repeat</keyword>